<feature type="domain" description="Glycosyltransferase 61 catalytic" evidence="11">
    <location>
        <begin position="323"/>
        <end position="430"/>
    </location>
</feature>
<evidence type="ECO:0000256" key="1">
    <source>
        <dbReference type="ARBA" id="ARBA00011970"/>
    </source>
</evidence>
<proteinExistence type="predicted"/>
<keyword evidence="4" id="KW-0732">Signal</keyword>
<evidence type="ECO:0000256" key="2">
    <source>
        <dbReference type="ARBA" id="ARBA00022676"/>
    </source>
</evidence>
<name>A0ABR1V9H3_9PEZI</name>
<keyword evidence="5" id="KW-0256">Endoplasmic reticulum</keyword>
<evidence type="ECO:0000256" key="9">
    <source>
        <dbReference type="ARBA" id="ARBA00048317"/>
    </source>
</evidence>
<evidence type="ECO:0000256" key="10">
    <source>
        <dbReference type="ARBA" id="ARBA00049432"/>
    </source>
</evidence>
<evidence type="ECO:0000256" key="5">
    <source>
        <dbReference type="ARBA" id="ARBA00022824"/>
    </source>
</evidence>
<comment type="catalytic activity">
    <reaction evidence="10">
        <text>L-threonyl-[protein] + UDP-N-acetyl-alpha-D-glucosamine = 3-O-(N-acetyl-beta-D-glucosaminyl)-L-threonyl-[protein] + UDP + H(+)</text>
        <dbReference type="Rhea" id="RHEA:48908"/>
        <dbReference type="Rhea" id="RHEA-COMP:11060"/>
        <dbReference type="Rhea" id="RHEA-COMP:12252"/>
        <dbReference type="ChEBI" id="CHEBI:15378"/>
        <dbReference type="ChEBI" id="CHEBI:30013"/>
        <dbReference type="ChEBI" id="CHEBI:57705"/>
        <dbReference type="ChEBI" id="CHEBI:58223"/>
        <dbReference type="ChEBI" id="CHEBI:90840"/>
        <dbReference type="EC" id="2.4.1.255"/>
    </reaction>
</comment>
<evidence type="ECO:0000313" key="13">
    <source>
        <dbReference type="Proteomes" id="UP001433268"/>
    </source>
</evidence>
<dbReference type="EMBL" id="JAQQWN010000009">
    <property type="protein sequence ID" value="KAK8066920.1"/>
    <property type="molecule type" value="Genomic_DNA"/>
</dbReference>
<keyword evidence="3" id="KW-0808">Transferase</keyword>
<protein>
    <recommendedName>
        <fullName evidence="7">EGF domain-specific O-linked N-acetylglucosamine transferase</fullName>
        <ecNumber evidence="1">2.4.1.255</ecNumber>
    </recommendedName>
    <alternativeName>
        <fullName evidence="8">Extracellular O-linked N-acetylglucosamine transferase</fullName>
    </alternativeName>
</protein>
<evidence type="ECO:0000256" key="3">
    <source>
        <dbReference type="ARBA" id="ARBA00022679"/>
    </source>
</evidence>
<dbReference type="Pfam" id="PF04577">
    <property type="entry name" value="Glyco_transf_61"/>
    <property type="match status" value="1"/>
</dbReference>
<evidence type="ECO:0000256" key="6">
    <source>
        <dbReference type="ARBA" id="ARBA00023180"/>
    </source>
</evidence>
<comment type="caution">
    <text evidence="12">The sequence shown here is derived from an EMBL/GenBank/DDBJ whole genome shotgun (WGS) entry which is preliminary data.</text>
</comment>
<evidence type="ECO:0000256" key="4">
    <source>
        <dbReference type="ARBA" id="ARBA00022729"/>
    </source>
</evidence>
<dbReference type="PANTHER" id="PTHR20961">
    <property type="entry name" value="GLYCOSYLTRANSFERASE"/>
    <property type="match status" value="1"/>
</dbReference>
<evidence type="ECO:0000313" key="12">
    <source>
        <dbReference type="EMBL" id="KAK8066920.1"/>
    </source>
</evidence>
<dbReference type="GeneID" id="92051041"/>
<dbReference type="EC" id="2.4.1.255" evidence="1"/>
<dbReference type="PANTHER" id="PTHR20961:SF148">
    <property type="entry name" value="EGF DOMAIN-SPECIFIC O-LINKED N-ACETYLGLUCOSAMINE TRANSFERASE"/>
    <property type="match status" value="1"/>
</dbReference>
<dbReference type="Proteomes" id="UP001433268">
    <property type="component" value="Unassembled WGS sequence"/>
</dbReference>
<comment type="catalytic activity">
    <reaction evidence="9">
        <text>L-seryl-[protein] + UDP-N-acetyl-alpha-D-glucosamine = 3-O-(N-acetyl-beta-D-glucosaminyl)-L-seryl-[protein] + UDP + H(+)</text>
        <dbReference type="Rhea" id="RHEA:48904"/>
        <dbReference type="Rhea" id="RHEA-COMP:9863"/>
        <dbReference type="Rhea" id="RHEA-COMP:12251"/>
        <dbReference type="ChEBI" id="CHEBI:15378"/>
        <dbReference type="ChEBI" id="CHEBI:29999"/>
        <dbReference type="ChEBI" id="CHEBI:57705"/>
        <dbReference type="ChEBI" id="CHEBI:58223"/>
        <dbReference type="ChEBI" id="CHEBI:90838"/>
        <dbReference type="EC" id="2.4.1.255"/>
    </reaction>
</comment>
<gene>
    <name evidence="12" type="ORF">PG997_013667</name>
</gene>
<keyword evidence="6" id="KW-0325">Glycoprotein</keyword>
<reference evidence="12 13" key="1">
    <citation type="submission" date="2023-01" db="EMBL/GenBank/DDBJ databases">
        <title>Analysis of 21 Apiospora genomes using comparative genomics revels a genus with tremendous synthesis potential of carbohydrate active enzymes and secondary metabolites.</title>
        <authorList>
            <person name="Sorensen T."/>
        </authorList>
    </citation>
    <scope>NUCLEOTIDE SEQUENCE [LARGE SCALE GENOMIC DNA]</scope>
    <source>
        <strain evidence="12 13">CBS 114990</strain>
    </source>
</reference>
<evidence type="ECO:0000256" key="8">
    <source>
        <dbReference type="ARBA" id="ARBA00042574"/>
    </source>
</evidence>
<sequence>MSLNKVLRPGLRARNVVIFALLISTTLVLLSSRRVSTFVLLESLGSNTETLSSILSSTPPPSHSSSLPIPLPSGYQNAPGQEGYCEQRYTTRYLETLREGEVSYCSPGSPSQLTCFHTPSDFHDDGHIDSFCIAQGSAFNAATNRFELGCSLRPDAEVPLSKLHPYWYRTGPWYLFHSHFSIAGPESPAWHPDAEASAKRTFSILVKREGPGNIFHVFHEIMSMTYTMDVLQMSRDPQTGKPRFSQEDIANTQVVIMDSFEDGGFIELWRLMSDRPIKRLSELVAEDPEWLTNNGNTIILPLAGGSNPVWHQTPEDHNCINQLREVFSKRVLDFYQIPQDESMVPTQGEPAPRPLTLTFINRTATRQLNNADGLLDEIRSRFRLEDVHVQSVNFARLPLRDQIQVARATDILVGVHGAGLMHALFMAARRGAVVEIFPATLDFNALRAIALERGLAYYSTHDTTREYVRPWQEESLDVDEGCLGGW</sequence>
<dbReference type="RefSeq" id="XP_066663673.1">
    <property type="nucleotide sequence ID" value="XM_066817981.1"/>
</dbReference>
<dbReference type="InterPro" id="IPR049625">
    <property type="entry name" value="Glyco_transf_61_cat"/>
</dbReference>
<organism evidence="12 13">
    <name type="scientific">Apiospora hydei</name>
    <dbReference type="NCBI Taxonomy" id="1337664"/>
    <lineage>
        <taxon>Eukaryota</taxon>
        <taxon>Fungi</taxon>
        <taxon>Dikarya</taxon>
        <taxon>Ascomycota</taxon>
        <taxon>Pezizomycotina</taxon>
        <taxon>Sordariomycetes</taxon>
        <taxon>Xylariomycetidae</taxon>
        <taxon>Amphisphaeriales</taxon>
        <taxon>Apiosporaceae</taxon>
        <taxon>Apiospora</taxon>
    </lineage>
</organism>
<accession>A0ABR1V9H3</accession>
<dbReference type="InterPro" id="IPR007657">
    <property type="entry name" value="Glycosyltransferase_61"/>
</dbReference>
<keyword evidence="13" id="KW-1185">Reference proteome</keyword>
<keyword evidence="2" id="KW-0328">Glycosyltransferase</keyword>
<evidence type="ECO:0000259" key="11">
    <source>
        <dbReference type="Pfam" id="PF04577"/>
    </source>
</evidence>
<evidence type="ECO:0000256" key="7">
    <source>
        <dbReference type="ARBA" id="ARBA00040944"/>
    </source>
</evidence>